<keyword evidence="8" id="KW-1185">Reference proteome</keyword>
<dbReference type="Pfam" id="PF07687">
    <property type="entry name" value="M20_dimer"/>
    <property type="match status" value="1"/>
</dbReference>
<dbReference type="NCBIfam" id="TIGR01900">
    <property type="entry name" value="dapE-gram_pos"/>
    <property type="match status" value="1"/>
</dbReference>
<evidence type="ECO:0000313" key="8">
    <source>
        <dbReference type="Proteomes" id="UP001500618"/>
    </source>
</evidence>
<evidence type="ECO:0000256" key="2">
    <source>
        <dbReference type="ARBA" id="ARBA00022723"/>
    </source>
</evidence>
<dbReference type="PANTHER" id="PTHR43808">
    <property type="entry name" value="ACETYLORNITHINE DEACETYLASE"/>
    <property type="match status" value="1"/>
</dbReference>
<keyword evidence="2" id="KW-0479">Metal-binding</keyword>
<protein>
    <recommendedName>
        <fullName evidence="5">Succinyl-diaminopimelate desuccinylase</fullName>
        <ecNumber evidence="5">3.5.1.18</ecNumber>
    </recommendedName>
</protein>
<dbReference type="RefSeq" id="WP_344314043.1">
    <property type="nucleotide sequence ID" value="NZ_BAAANY010000031.1"/>
</dbReference>
<dbReference type="Gene3D" id="3.30.70.360">
    <property type="match status" value="1"/>
</dbReference>
<dbReference type="SUPFAM" id="SSF55031">
    <property type="entry name" value="Bacterial exopeptidase dimerisation domain"/>
    <property type="match status" value="1"/>
</dbReference>
<dbReference type="InterPro" id="IPR010174">
    <property type="entry name" value="Succinyl-DAP_deSuclase_DapE"/>
</dbReference>
<keyword evidence="4" id="KW-0862">Zinc</keyword>
<evidence type="ECO:0000256" key="3">
    <source>
        <dbReference type="ARBA" id="ARBA00022801"/>
    </source>
</evidence>
<gene>
    <name evidence="7" type="primary">dapE_2</name>
    <name evidence="7" type="ORF">GCM10009765_64750</name>
</gene>
<dbReference type="EMBL" id="BAAANY010000031">
    <property type="protein sequence ID" value="GAA1706356.1"/>
    <property type="molecule type" value="Genomic_DNA"/>
</dbReference>
<comment type="cofactor">
    <cofactor evidence="1">
        <name>Zn(2+)</name>
        <dbReference type="ChEBI" id="CHEBI:29105"/>
    </cofactor>
</comment>
<dbReference type="EC" id="3.5.1.18" evidence="5"/>
<dbReference type="Gene3D" id="3.40.630.10">
    <property type="entry name" value="Zn peptidases"/>
    <property type="match status" value="1"/>
</dbReference>
<feature type="domain" description="Peptidase M20 dimerisation" evidence="6">
    <location>
        <begin position="166"/>
        <end position="264"/>
    </location>
</feature>
<dbReference type="Pfam" id="PF01546">
    <property type="entry name" value="Peptidase_M20"/>
    <property type="match status" value="1"/>
</dbReference>
<sequence length="352" mass="37357">MTLDLTADPIALTRALVDIESVSGNERELADQVEAAVRALGRFEVLRDGQAVLARTNTGKPRRILLAGHLDTVPTADNVPSTVDGDRMYGCGTSDMKSGVALMLHAAAVLAEPAYDLTLVFYDCEEIESDRNGLGRISRTLRDWLDCDFGIVLEPTSGQIEGGCQGTLRAVVRTTGTRAHSARSWLGSNAIHAAAEILTRLSAYQPRVVPIEGCTYREGLNAVNITGGVAGNIVPDECVVTVNYRFAPDRDEKAAAAHVKEVFDGFDVEITDSAPSAPPGLSAPAAQAFVRAIGGTPVAKYGWTDVGRLATLGIPAVNFGPGDPNTAHKRDEYVEMPKITTAAEALVRFLAG</sequence>
<evidence type="ECO:0000256" key="4">
    <source>
        <dbReference type="ARBA" id="ARBA00022833"/>
    </source>
</evidence>
<proteinExistence type="predicted"/>
<comment type="caution">
    <text evidence="7">The sequence shown here is derived from an EMBL/GenBank/DDBJ whole genome shotgun (WGS) entry which is preliminary data.</text>
</comment>
<dbReference type="PANTHER" id="PTHR43808:SF31">
    <property type="entry name" value="N-ACETYL-L-CITRULLINE DEACETYLASE"/>
    <property type="match status" value="1"/>
</dbReference>
<accession>A0ABN2IJK8</accession>
<dbReference type="InterPro" id="IPR050072">
    <property type="entry name" value="Peptidase_M20A"/>
</dbReference>
<reference evidence="7 8" key="1">
    <citation type="journal article" date="2019" name="Int. J. Syst. Evol. Microbiol.">
        <title>The Global Catalogue of Microorganisms (GCM) 10K type strain sequencing project: providing services to taxonomists for standard genome sequencing and annotation.</title>
        <authorList>
            <consortium name="The Broad Institute Genomics Platform"/>
            <consortium name="The Broad Institute Genome Sequencing Center for Infectious Disease"/>
            <person name="Wu L."/>
            <person name="Ma J."/>
        </authorList>
    </citation>
    <scope>NUCLEOTIDE SEQUENCE [LARGE SCALE GENOMIC DNA]</scope>
    <source>
        <strain evidence="7 8">JCM 14718</strain>
    </source>
</reference>
<dbReference type="InterPro" id="IPR036264">
    <property type="entry name" value="Bact_exopeptidase_dim_dom"/>
</dbReference>
<dbReference type="Proteomes" id="UP001500618">
    <property type="component" value="Unassembled WGS sequence"/>
</dbReference>
<keyword evidence="3" id="KW-0378">Hydrolase</keyword>
<name>A0ABN2IJK8_9ACTN</name>
<evidence type="ECO:0000259" key="6">
    <source>
        <dbReference type="Pfam" id="PF07687"/>
    </source>
</evidence>
<evidence type="ECO:0000256" key="5">
    <source>
        <dbReference type="NCBIfam" id="TIGR01900"/>
    </source>
</evidence>
<dbReference type="InterPro" id="IPR002933">
    <property type="entry name" value="Peptidase_M20"/>
</dbReference>
<evidence type="ECO:0000313" key="7">
    <source>
        <dbReference type="EMBL" id="GAA1706356.1"/>
    </source>
</evidence>
<dbReference type="InterPro" id="IPR001261">
    <property type="entry name" value="ArgE/DapE_CS"/>
</dbReference>
<dbReference type="SUPFAM" id="SSF53187">
    <property type="entry name" value="Zn-dependent exopeptidases"/>
    <property type="match status" value="1"/>
</dbReference>
<evidence type="ECO:0000256" key="1">
    <source>
        <dbReference type="ARBA" id="ARBA00001947"/>
    </source>
</evidence>
<dbReference type="PROSITE" id="PS00758">
    <property type="entry name" value="ARGE_DAPE_CPG2_1"/>
    <property type="match status" value="1"/>
</dbReference>
<organism evidence="7 8">
    <name type="scientific">Fodinicola feengrottensis</name>
    <dbReference type="NCBI Taxonomy" id="435914"/>
    <lineage>
        <taxon>Bacteria</taxon>
        <taxon>Bacillati</taxon>
        <taxon>Actinomycetota</taxon>
        <taxon>Actinomycetes</taxon>
        <taxon>Mycobacteriales</taxon>
        <taxon>Fodinicola</taxon>
    </lineage>
</organism>
<dbReference type="InterPro" id="IPR011650">
    <property type="entry name" value="Peptidase_M20_dimer"/>
</dbReference>